<sequence length="328" mass="37153">MDIGQGQPHRVLELWFEDANVIFQAESSLFRVHKGILQARSSVFRDMFAIPQTSTPLDSDLMDGCIVTQLPDAAEDIRCFFLAIGYDASFFEPPPTPTPLSVVLAIARMSHKYDVPFLRRRALSHLSHRCPTTLRDFFTVHVEGKNSFLGEEFEVLRAALKIDPSWVLPYQFLITHFTELETLLATQQWKDLEVEIQAMCHVKWRCIESHSRRCIAQLLSKLLSDLCATCAALSVQIQRAAVGCLSEDIPMFLSPGIIKGTTGCCPECLLGTYKTFADAYGSFWDALPETLGMPRWDILETKKSEDTEPIALWLKNTRWVVRVSTSYK</sequence>
<feature type="domain" description="BTB" evidence="1">
    <location>
        <begin position="19"/>
        <end position="48"/>
    </location>
</feature>
<dbReference type="Gene3D" id="3.30.710.10">
    <property type="entry name" value="Potassium Channel Kv1.1, Chain A"/>
    <property type="match status" value="1"/>
</dbReference>
<dbReference type="Proteomes" id="UP000001194">
    <property type="component" value="Unassembled WGS sequence"/>
</dbReference>
<dbReference type="EMBL" id="DS547091">
    <property type="protein sequence ID" value="EDR16146.1"/>
    <property type="molecule type" value="Genomic_DNA"/>
</dbReference>
<dbReference type="InterPro" id="IPR000210">
    <property type="entry name" value="BTB/POZ_dom"/>
</dbReference>
<accession>B0CPY6</accession>
<reference evidence="2 3" key="1">
    <citation type="journal article" date="2008" name="Nature">
        <title>The genome of Laccaria bicolor provides insights into mycorrhizal symbiosis.</title>
        <authorList>
            <person name="Martin F."/>
            <person name="Aerts A."/>
            <person name="Ahren D."/>
            <person name="Brun A."/>
            <person name="Danchin E.G.J."/>
            <person name="Duchaussoy F."/>
            <person name="Gibon J."/>
            <person name="Kohler A."/>
            <person name="Lindquist E."/>
            <person name="Pereda V."/>
            <person name="Salamov A."/>
            <person name="Shapiro H.J."/>
            <person name="Wuyts J."/>
            <person name="Blaudez D."/>
            <person name="Buee M."/>
            <person name="Brokstein P."/>
            <person name="Canbaeck B."/>
            <person name="Cohen D."/>
            <person name="Courty P.E."/>
            <person name="Coutinho P.M."/>
            <person name="Delaruelle C."/>
            <person name="Detter J.C."/>
            <person name="Deveau A."/>
            <person name="DiFazio S."/>
            <person name="Duplessis S."/>
            <person name="Fraissinet-Tachet L."/>
            <person name="Lucic E."/>
            <person name="Frey-Klett P."/>
            <person name="Fourrey C."/>
            <person name="Feussner I."/>
            <person name="Gay G."/>
            <person name="Grimwood J."/>
            <person name="Hoegger P.J."/>
            <person name="Jain P."/>
            <person name="Kilaru S."/>
            <person name="Labbe J."/>
            <person name="Lin Y.C."/>
            <person name="Legue V."/>
            <person name="Le Tacon F."/>
            <person name="Marmeisse R."/>
            <person name="Melayah D."/>
            <person name="Montanini B."/>
            <person name="Muratet M."/>
            <person name="Nehls U."/>
            <person name="Niculita-Hirzel H."/>
            <person name="Oudot-Le Secq M.P."/>
            <person name="Peter M."/>
            <person name="Quesneville H."/>
            <person name="Rajashekar B."/>
            <person name="Reich M."/>
            <person name="Rouhier N."/>
            <person name="Schmutz J."/>
            <person name="Yin T."/>
            <person name="Chalot M."/>
            <person name="Henrissat B."/>
            <person name="Kuees U."/>
            <person name="Lucas S."/>
            <person name="Van de Peer Y."/>
            <person name="Podila G.K."/>
            <person name="Polle A."/>
            <person name="Pukkila P.J."/>
            <person name="Richardson P.M."/>
            <person name="Rouze P."/>
            <person name="Sanders I.R."/>
            <person name="Stajich J.E."/>
            <person name="Tunlid A."/>
            <person name="Tuskan G."/>
            <person name="Grigoriev I.V."/>
        </authorList>
    </citation>
    <scope>NUCLEOTIDE SEQUENCE [LARGE SCALE GENOMIC DNA]</scope>
    <source>
        <strain evidence="3">S238N-H82 / ATCC MYA-4686</strain>
    </source>
</reference>
<dbReference type="InterPro" id="IPR011333">
    <property type="entry name" value="SKP1/BTB/POZ_sf"/>
</dbReference>
<dbReference type="SUPFAM" id="SSF54695">
    <property type="entry name" value="POZ domain"/>
    <property type="match status" value="1"/>
</dbReference>
<dbReference type="HOGENOM" id="CLU_033082_3_1_1"/>
<name>B0CPY6_LACBS</name>
<proteinExistence type="predicted"/>
<keyword evidence="3" id="KW-1185">Reference proteome</keyword>
<evidence type="ECO:0000313" key="2">
    <source>
        <dbReference type="EMBL" id="EDR16146.1"/>
    </source>
</evidence>
<protein>
    <submittedName>
        <fullName evidence="2">Predicted protein</fullName>
    </submittedName>
</protein>
<dbReference type="KEGG" id="lbc:LACBIDRAFT_301934"/>
<dbReference type="Pfam" id="PF00651">
    <property type="entry name" value="BTB"/>
    <property type="match status" value="1"/>
</dbReference>
<gene>
    <name evidence="2" type="ORF">LACBIDRAFT_301934</name>
</gene>
<evidence type="ECO:0000259" key="1">
    <source>
        <dbReference type="PROSITE" id="PS50097"/>
    </source>
</evidence>
<dbReference type="OrthoDB" id="3036049at2759"/>
<dbReference type="InParanoid" id="B0CPY6"/>
<evidence type="ECO:0000313" key="3">
    <source>
        <dbReference type="Proteomes" id="UP000001194"/>
    </source>
</evidence>
<dbReference type="RefSeq" id="XP_001874354.1">
    <property type="nucleotide sequence ID" value="XM_001874319.1"/>
</dbReference>
<dbReference type="PROSITE" id="PS50097">
    <property type="entry name" value="BTB"/>
    <property type="match status" value="1"/>
</dbReference>
<organism evidence="3">
    <name type="scientific">Laccaria bicolor (strain S238N-H82 / ATCC MYA-4686)</name>
    <name type="common">Bicoloured deceiver</name>
    <name type="synonym">Laccaria laccata var. bicolor</name>
    <dbReference type="NCBI Taxonomy" id="486041"/>
    <lineage>
        <taxon>Eukaryota</taxon>
        <taxon>Fungi</taxon>
        <taxon>Dikarya</taxon>
        <taxon>Basidiomycota</taxon>
        <taxon>Agaricomycotina</taxon>
        <taxon>Agaricomycetes</taxon>
        <taxon>Agaricomycetidae</taxon>
        <taxon>Agaricales</taxon>
        <taxon>Agaricineae</taxon>
        <taxon>Hydnangiaceae</taxon>
        <taxon>Laccaria</taxon>
    </lineage>
</organism>
<dbReference type="GeneID" id="6069945"/>
<dbReference type="AlphaFoldDB" id="B0CPY6"/>